<dbReference type="EMBL" id="JAMKPW020000038">
    <property type="protein sequence ID" value="KAK8200696.1"/>
    <property type="molecule type" value="Genomic_DNA"/>
</dbReference>
<organism evidence="1 2">
    <name type="scientific">Zalaria obscura</name>
    <dbReference type="NCBI Taxonomy" id="2024903"/>
    <lineage>
        <taxon>Eukaryota</taxon>
        <taxon>Fungi</taxon>
        <taxon>Dikarya</taxon>
        <taxon>Ascomycota</taxon>
        <taxon>Pezizomycotina</taxon>
        <taxon>Dothideomycetes</taxon>
        <taxon>Dothideomycetidae</taxon>
        <taxon>Dothideales</taxon>
        <taxon>Zalariaceae</taxon>
        <taxon>Zalaria</taxon>
    </lineage>
</organism>
<evidence type="ECO:0000313" key="1">
    <source>
        <dbReference type="EMBL" id="KAK8200696.1"/>
    </source>
</evidence>
<keyword evidence="2" id="KW-1185">Reference proteome</keyword>
<name>A0ACC3S8H3_9PEZI</name>
<gene>
    <name evidence="1" type="ORF">M8818_006011</name>
</gene>
<proteinExistence type="predicted"/>
<comment type="caution">
    <text evidence="1">The sequence shown here is derived from an EMBL/GenBank/DDBJ whole genome shotgun (WGS) entry which is preliminary data.</text>
</comment>
<sequence>MRERLEDLKLQAAEKKVNAKAAFRSFEAFKNWVQVHDTALDQHGHPNGAGSRQWSNEDLDPTPPEKRTWRWYNYVIFYFALSFGNWTLGSTMIGIGLSWWQAILVIFISQLISSIAMMFNSRCASVYHIGYPVVGRSVFGMYASYYFVLVRALLAIIWYGVQLYSGSSLLANMLRAVFGHHYTDIPNHIPESVGITSAGMLAFFLFWCIHLPFTFLRPYQLRTFFIAKTIIMLPAVWGLFIFCMANTRGNIGLTHLDATTTAAGSNGWGWFFVYAINSGMGNTATLITNQPDIARWSRTKSGAMYSQLITNPIAVTLSASLGILSTAAINNKYDQALWNQWDLLDFILTQFWSSSTRFAVLLCAACWTVSILGTNIAANMIPFGSDSTMLFPKYITIPRGQFLVQLLGFAICPWKILTSASVFTTFLSGYGLFMASVVAIMICDYYFITKGNVFISHLYDGSSSNEHYYYTRGCNIQAIIAYLCGIALPFAGFVGTLGATVSVPAQDMGHLGWMLSFVTSFLVYWALCTVWPTKNQRLIKQMGLGREEMSYKQLVAADGTVIPETLEGHEDIHEAPAYVGMPEEKKVAVAEERSL</sequence>
<reference evidence="1" key="1">
    <citation type="submission" date="2024-02" db="EMBL/GenBank/DDBJ databases">
        <title>Metagenome Assembled Genome of Zalaria obscura JY119.</title>
        <authorList>
            <person name="Vighnesh L."/>
            <person name="Jagadeeshwari U."/>
            <person name="Venkata Ramana C."/>
            <person name="Sasikala C."/>
        </authorList>
    </citation>
    <scope>NUCLEOTIDE SEQUENCE</scope>
    <source>
        <strain evidence="1">JY119</strain>
    </source>
</reference>
<evidence type="ECO:0000313" key="2">
    <source>
        <dbReference type="Proteomes" id="UP001320706"/>
    </source>
</evidence>
<protein>
    <submittedName>
        <fullName evidence="1">Uncharacterized protein</fullName>
    </submittedName>
</protein>
<dbReference type="Proteomes" id="UP001320706">
    <property type="component" value="Unassembled WGS sequence"/>
</dbReference>
<accession>A0ACC3S8H3</accession>